<keyword evidence="2" id="KW-1185">Reference proteome</keyword>
<proteinExistence type="predicted"/>
<protein>
    <submittedName>
        <fullName evidence="1">Uncharacterized protein</fullName>
    </submittedName>
</protein>
<accession>A0A8D2MM76</accession>
<name>A0A8D2MM76_ZONAL</name>
<evidence type="ECO:0000313" key="1">
    <source>
        <dbReference type="Ensembl" id="ENSZALP00000008494.1"/>
    </source>
</evidence>
<dbReference type="Ensembl" id="ENSZALT00000011972.1">
    <property type="protein sequence ID" value="ENSZALP00000008494.1"/>
    <property type="gene ID" value="ENSZALG00000007395.1"/>
</dbReference>
<sequence>MYKITTCVQLFSHEIQLETMAFGELVQDCISPFLLGSSLLTVSISCWSCTVFQRQSPMHSSFSHEMNSPLCYEHENSFQGWELADSSSSAAIACIHAQTLSKCKVPHSSEEVHFACTTVRTCTHIITATAL</sequence>
<reference evidence="1" key="2">
    <citation type="submission" date="2025-09" db="UniProtKB">
        <authorList>
            <consortium name="Ensembl"/>
        </authorList>
    </citation>
    <scope>IDENTIFICATION</scope>
</reference>
<reference evidence="1" key="1">
    <citation type="submission" date="2025-08" db="UniProtKB">
        <authorList>
            <consortium name="Ensembl"/>
        </authorList>
    </citation>
    <scope>IDENTIFICATION</scope>
</reference>
<dbReference type="Proteomes" id="UP000694413">
    <property type="component" value="Unassembled WGS sequence"/>
</dbReference>
<organism evidence="1 2">
    <name type="scientific">Zonotrichia albicollis</name>
    <name type="common">White-throated sparrow</name>
    <name type="synonym">Fringilla albicollis</name>
    <dbReference type="NCBI Taxonomy" id="44394"/>
    <lineage>
        <taxon>Eukaryota</taxon>
        <taxon>Metazoa</taxon>
        <taxon>Chordata</taxon>
        <taxon>Craniata</taxon>
        <taxon>Vertebrata</taxon>
        <taxon>Euteleostomi</taxon>
        <taxon>Archelosauria</taxon>
        <taxon>Archosauria</taxon>
        <taxon>Dinosauria</taxon>
        <taxon>Saurischia</taxon>
        <taxon>Theropoda</taxon>
        <taxon>Coelurosauria</taxon>
        <taxon>Aves</taxon>
        <taxon>Neognathae</taxon>
        <taxon>Neoaves</taxon>
        <taxon>Telluraves</taxon>
        <taxon>Australaves</taxon>
        <taxon>Passeriformes</taxon>
        <taxon>Passerellidae</taxon>
        <taxon>Zonotrichia</taxon>
    </lineage>
</organism>
<dbReference type="AlphaFoldDB" id="A0A8D2MM76"/>
<evidence type="ECO:0000313" key="2">
    <source>
        <dbReference type="Proteomes" id="UP000694413"/>
    </source>
</evidence>